<dbReference type="Proteomes" id="UP001144191">
    <property type="component" value="Unassembled WGS sequence"/>
</dbReference>
<evidence type="ECO:0000313" key="2">
    <source>
        <dbReference type="EMBL" id="GLA56142.1"/>
    </source>
</evidence>
<sequence>MLQLSANQTQVALPEETDALFTDFEALGWKERDARESSSFYPHFSLVVQQGPARQGDVDLDHFLAKWDGLRFSQAKQDPDVSEADAERDSSADG</sequence>
<evidence type="ECO:0000256" key="1">
    <source>
        <dbReference type="SAM" id="MobiDB-lite"/>
    </source>
</evidence>
<feature type="region of interest" description="Disordered" evidence="1">
    <location>
        <begin position="74"/>
        <end position="94"/>
    </location>
</feature>
<dbReference type="EMBL" id="BRPB01000263">
    <property type="protein sequence ID" value="GLA56142.1"/>
    <property type="molecule type" value="Genomic_DNA"/>
</dbReference>
<name>A0A9W6EH64_ASPNG</name>
<feature type="compositionally biased region" description="Basic and acidic residues" evidence="1">
    <location>
        <begin position="85"/>
        <end position="94"/>
    </location>
</feature>
<protein>
    <submittedName>
        <fullName evidence="2">Uncharacterized protein</fullName>
    </submittedName>
</protein>
<comment type="caution">
    <text evidence="2">The sequence shown here is derived from an EMBL/GenBank/DDBJ whole genome shotgun (WGS) entry which is preliminary data.</text>
</comment>
<accession>A0A9W6EH64</accession>
<organism evidence="2 3">
    <name type="scientific">Aspergillus niger</name>
    <dbReference type="NCBI Taxonomy" id="5061"/>
    <lineage>
        <taxon>Eukaryota</taxon>
        <taxon>Fungi</taxon>
        <taxon>Dikarya</taxon>
        <taxon>Ascomycota</taxon>
        <taxon>Pezizomycotina</taxon>
        <taxon>Eurotiomycetes</taxon>
        <taxon>Eurotiomycetidae</taxon>
        <taxon>Eurotiales</taxon>
        <taxon>Aspergillaceae</taxon>
        <taxon>Aspergillus</taxon>
        <taxon>Aspergillus subgen. Circumdati</taxon>
    </lineage>
</organism>
<evidence type="ECO:0000313" key="3">
    <source>
        <dbReference type="Proteomes" id="UP001144191"/>
    </source>
</evidence>
<dbReference type="AlphaFoldDB" id="A0A9W6EH64"/>
<proteinExistence type="predicted"/>
<reference evidence="2" key="1">
    <citation type="submission" date="2022-07" db="EMBL/GenBank/DDBJ databases">
        <title>Taxonomy of Aspergillus series Nigri: significant species reduction supported by multi-species coalescent approaches.</title>
        <authorList>
            <person name="Bian C."/>
            <person name="Kusuya Y."/>
            <person name="Sklenar F."/>
            <person name="D'hooge E."/>
            <person name="Yaguchi T."/>
            <person name="Takahashi H."/>
            <person name="Hubka V."/>
        </authorList>
    </citation>
    <scope>NUCLEOTIDE SEQUENCE</scope>
    <source>
        <strain evidence="2">IFM 63604</strain>
    </source>
</reference>
<gene>
    <name evidence="2" type="ORF">AnigIFM63604_004782</name>
</gene>